<reference evidence="1" key="2">
    <citation type="submission" date="2015-03" db="UniProtKB">
        <authorList>
            <consortium name="EnsemblPlants"/>
        </authorList>
    </citation>
    <scope>IDENTIFICATION</scope>
</reference>
<dbReference type="AlphaFoldDB" id="A0A0D3FF77"/>
<name>A0A0D3FF77_9ORYZ</name>
<dbReference type="EnsemblPlants" id="OBART03G07630.1">
    <property type="protein sequence ID" value="OBART03G07630.1"/>
    <property type="gene ID" value="OBART03G07630"/>
</dbReference>
<organism evidence="1">
    <name type="scientific">Oryza barthii</name>
    <dbReference type="NCBI Taxonomy" id="65489"/>
    <lineage>
        <taxon>Eukaryota</taxon>
        <taxon>Viridiplantae</taxon>
        <taxon>Streptophyta</taxon>
        <taxon>Embryophyta</taxon>
        <taxon>Tracheophyta</taxon>
        <taxon>Spermatophyta</taxon>
        <taxon>Magnoliopsida</taxon>
        <taxon>Liliopsida</taxon>
        <taxon>Poales</taxon>
        <taxon>Poaceae</taxon>
        <taxon>BOP clade</taxon>
        <taxon>Oryzoideae</taxon>
        <taxon>Oryzeae</taxon>
        <taxon>Oryzinae</taxon>
        <taxon>Oryza</taxon>
    </lineage>
</organism>
<accession>A0A0D3FF77</accession>
<dbReference type="Gramene" id="OBART03G07630.1">
    <property type="protein sequence ID" value="OBART03G07630.1"/>
    <property type="gene ID" value="OBART03G07630"/>
</dbReference>
<dbReference type="HOGENOM" id="CLU_2967943_0_0_1"/>
<dbReference type="PaxDb" id="65489-OBART03G07630.1"/>
<evidence type="ECO:0000313" key="1">
    <source>
        <dbReference type="EnsemblPlants" id="OBART03G07630.1"/>
    </source>
</evidence>
<proteinExistence type="predicted"/>
<sequence length="59" mass="6928">MFASRPAVHPVEAPPRAVRLRRRRPRRHGVHQRLPFRHIVLRCLRNRRAVCLFAIGDGV</sequence>
<keyword evidence="2" id="KW-1185">Reference proteome</keyword>
<dbReference type="Proteomes" id="UP000026960">
    <property type="component" value="Chromosome 3"/>
</dbReference>
<evidence type="ECO:0000313" key="2">
    <source>
        <dbReference type="Proteomes" id="UP000026960"/>
    </source>
</evidence>
<protein>
    <submittedName>
        <fullName evidence="1">Uncharacterized protein</fullName>
    </submittedName>
</protein>
<reference evidence="1" key="1">
    <citation type="journal article" date="2009" name="Rice">
        <title>De Novo Next Generation Sequencing of Plant Genomes.</title>
        <authorList>
            <person name="Rounsley S."/>
            <person name="Marri P.R."/>
            <person name="Yu Y."/>
            <person name="He R."/>
            <person name="Sisneros N."/>
            <person name="Goicoechea J.L."/>
            <person name="Lee S.J."/>
            <person name="Angelova A."/>
            <person name="Kudrna D."/>
            <person name="Luo M."/>
            <person name="Affourtit J."/>
            <person name="Desany B."/>
            <person name="Knight J."/>
            <person name="Niazi F."/>
            <person name="Egholm M."/>
            <person name="Wing R.A."/>
        </authorList>
    </citation>
    <scope>NUCLEOTIDE SEQUENCE [LARGE SCALE GENOMIC DNA]</scope>
    <source>
        <strain evidence="1">cv. IRGC 105608</strain>
    </source>
</reference>